<dbReference type="AlphaFoldDB" id="A0A101FS01"/>
<feature type="domain" description="S-layer family duplication" evidence="1">
    <location>
        <begin position="9"/>
        <end position="133"/>
    </location>
</feature>
<protein>
    <submittedName>
        <fullName evidence="2">S-layer-related duplication domain protein</fullName>
    </submittedName>
</protein>
<dbReference type="Gene3D" id="2.60.40.4190">
    <property type="match status" value="1"/>
</dbReference>
<feature type="non-terminal residue" evidence="2">
    <location>
        <position position="1"/>
    </location>
</feature>
<organism evidence="2 3">
    <name type="scientific">Methanothrix harundinacea</name>
    <dbReference type="NCBI Taxonomy" id="301375"/>
    <lineage>
        <taxon>Archaea</taxon>
        <taxon>Methanobacteriati</taxon>
        <taxon>Methanobacteriota</taxon>
        <taxon>Stenosarchaea group</taxon>
        <taxon>Methanomicrobia</taxon>
        <taxon>Methanotrichales</taxon>
        <taxon>Methanotrichaceae</taxon>
        <taxon>Methanothrix</taxon>
    </lineage>
</organism>
<dbReference type="Pfam" id="PF07752">
    <property type="entry name" value="S-layer"/>
    <property type="match status" value="1"/>
</dbReference>
<name>A0A101FS01_9EURY</name>
<dbReference type="PATRIC" id="fig|301375.7.peg.1197"/>
<sequence>EGFATKFFVDNSCEMVFLELYKDNNLLKRDYFYAPDTYVYTTNLGDSQDVAVLAIHVADVNCTGDRTCIIDGIWQISTHPISVEEDTEYDKMTIQSVNADTKTIMMDNEDNKITLNSNKDQLLMGDIRIKTADQDAITATEPLRFYIYTEETVES</sequence>
<evidence type="ECO:0000313" key="3">
    <source>
        <dbReference type="Proteomes" id="UP000057043"/>
    </source>
</evidence>
<dbReference type="InterPro" id="IPR006457">
    <property type="entry name" value="S_layer-rel_Mac"/>
</dbReference>
<proteinExistence type="predicted"/>
<gene>
    <name evidence="2" type="ORF">XD72_2263</name>
</gene>
<comment type="caution">
    <text evidence="2">The sequence shown here is derived from an EMBL/GenBank/DDBJ whole genome shotgun (WGS) entry which is preliminary data.</text>
</comment>
<evidence type="ECO:0000313" key="2">
    <source>
        <dbReference type="EMBL" id="KUK43365.1"/>
    </source>
</evidence>
<dbReference type="Proteomes" id="UP000057043">
    <property type="component" value="Unassembled WGS sequence"/>
</dbReference>
<evidence type="ECO:0000259" key="1">
    <source>
        <dbReference type="Pfam" id="PF07752"/>
    </source>
</evidence>
<accession>A0A101FS01</accession>
<reference evidence="2 3" key="1">
    <citation type="journal article" date="2015" name="MBio">
        <title>Genome-Resolved Metagenomic Analysis Reveals Roles for Candidate Phyla and Other Microbial Community Members in Biogeochemical Transformations in Oil Reservoirs.</title>
        <authorList>
            <person name="Hu P."/>
            <person name="Tom L."/>
            <person name="Singh A."/>
            <person name="Thomas B.C."/>
            <person name="Baker B.J."/>
            <person name="Piceno Y.M."/>
            <person name="Andersen G.L."/>
            <person name="Banfield J.F."/>
        </authorList>
    </citation>
    <scope>NUCLEOTIDE SEQUENCE [LARGE SCALE GENOMIC DNA]</scope>
    <source>
        <strain evidence="2">57_489</strain>
    </source>
</reference>
<dbReference type="EMBL" id="LGFT01000082">
    <property type="protein sequence ID" value="KUK43365.1"/>
    <property type="molecule type" value="Genomic_DNA"/>
</dbReference>